<accession>X6LJM7</accession>
<gene>
    <name evidence="1" type="ORF">RFI_36550</name>
</gene>
<proteinExistence type="predicted"/>
<evidence type="ECO:0000313" key="1">
    <source>
        <dbReference type="EMBL" id="ETO00890.1"/>
    </source>
</evidence>
<evidence type="ECO:0000313" key="2">
    <source>
        <dbReference type="Proteomes" id="UP000023152"/>
    </source>
</evidence>
<comment type="caution">
    <text evidence="1">The sequence shown here is derived from an EMBL/GenBank/DDBJ whole genome shotgun (WGS) entry which is preliminary data.</text>
</comment>
<dbReference type="AlphaFoldDB" id="X6LJM7"/>
<reference evidence="1 2" key="1">
    <citation type="journal article" date="2013" name="Curr. Biol.">
        <title>The Genome of the Foraminiferan Reticulomyxa filosa.</title>
        <authorList>
            <person name="Glockner G."/>
            <person name="Hulsmann N."/>
            <person name="Schleicher M."/>
            <person name="Noegel A.A."/>
            <person name="Eichinger L."/>
            <person name="Gallinger C."/>
            <person name="Pawlowski J."/>
            <person name="Sierra R."/>
            <person name="Euteneuer U."/>
            <person name="Pillet L."/>
            <person name="Moustafa A."/>
            <person name="Platzer M."/>
            <person name="Groth M."/>
            <person name="Szafranski K."/>
            <person name="Schliwa M."/>
        </authorList>
    </citation>
    <scope>NUCLEOTIDE SEQUENCE [LARGE SCALE GENOMIC DNA]</scope>
</reference>
<keyword evidence="2" id="KW-1185">Reference proteome</keyword>
<dbReference type="Proteomes" id="UP000023152">
    <property type="component" value="Unassembled WGS sequence"/>
</dbReference>
<organism evidence="1 2">
    <name type="scientific">Reticulomyxa filosa</name>
    <dbReference type="NCBI Taxonomy" id="46433"/>
    <lineage>
        <taxon>Eukaryota</taxon>
        <taxon>Sar</taxon>
        <taxon>Rhizaria</taxon>
        <taxon>Retaria</taxon>
        <taxon>Foraminifera</taxon>
        <taxon>Monothalamids</taxon>
        <taxon>Reticulomyxidae</taxon>
        <taxon>Reticulomyxa</taxon>
    </lineage>
</organism>
<dbReference type="EMBL" id="ASPP01039765">
    <property type="protein sequence ID" value="ETO00890.1"/>
    <property type="molecule type" value="Genomic_DNA"/>
</dbReference>
<sequence>MLDYRIRLGNVVYQWFRNQECKSFVFNKTDYNTAIDEEKNNNENIMSGSANKVKGRNTLHVSNATTQIHNHHQLEIPSKQLKVKYEEMYNGMAIMQTLVAKANINTVQNEAFYSRDEPANQMYFQLCLNLI</sequence>
<name>X6LJM7_RETFI</name>
<protein>
    <submittedName>
        <fullName evidence="1">Uncharacterized protein</fullName>
    </submittedName>
</protein>